<protein>
    <recommendedName>
        <fullName evidence="5">DUF3696 domain-containing protein</fullName>
    </recommendedName>
</protein>
<dbReference type="PANTHER" id="PTHR43581">
    <property type="entry name" value="ATP/GTP PHOSPHATASE"/>
    <property type="match status" value="1"/>
</dbReference>
<dbReference type="RefSeq" id="WP_129122130.1">
    <property type="nucleotide sequence ID" value="NZ_PEIB01000010.1"/>
</dbReference>
<evidence type="ECO:0000313" key="3">
    <source>
        <dbReference type="EMBL" id="RXJ73292.1"/>
    </source>
</evidence>
<dbReference type="SUPFAM" id="SSF52540">
    <property type="entry name" value="P-loop containing nucleoside triphosphate hydrolases"/>
    <property type="match status" value="1"/>
</dbReference>
<dbReference type="Pfam" id="PF13304">
    <property type="entry name" value="AAA_21"/>
    <property type="match status" value="1"/>
</dbReference>
<dbReference type="PANTHER" id="PTHR43581:SF2">
    <property type="entry name" value="EXCINUCLEASE ATPASE SUBUNIT"/>
    <property type="match status" value="1"/>
</dbReference>
<dbReference type="PIRSF" id="PIRSF034888">
    <property type="entry name" value="P-loop_UCP034888"/>
    <property type="match status" value="1"/>
</dbReference>
<keyword evidence="4" id="KW-1185">Reference proteome</keyword>
<sequence length="352" mass="39014">MITNLKIKSLKSIPEKDITLKNLTLLAGLNNSGKSTVIQALRMFSDAANGKSPFLDGHGTFQEIRSNLVRKDQDIEIGIKGNESNDSLVISETAISQPSSKISLIYVGADRWGPRTFLSLHQGLDNLPQIGDKGDFVIDFIEKLSDIVIDKRLHHPNSQGETMTYELKGWLNEISPGVDFKFETNRKADISQNEFDGFRPTNVGFGLSYTLPIIAALLSAAVNTKESSGSEFANNWIHQKENTDLIVVLENPEAHLHPQGQTAMGKMIAMAASCGVQILLETHSDHLMDGIRIATKEGKCNSNDVIFHYLKKQDGETIFSSPSLLEDGKLDYWPEGFFDQTLKNRAILARKK</sequence>
<dbReference type="Gene3D" id="3.40.50.300">
    <property type="entry name" value="P-loop containing nucleotide triphosphate hydrolases"/>
    <property type="match status" value="1"/>
</dbReference>
<dbReference type="OrthoDB" id="3322489at2"/>
<dbReference type="GO" id="GO:0005524">
    <property type="term" value="F:ATP binding"/>
    <property type="evidence" value="ECO:0007669"/>
    <property type="project" value="InterPro"/>
</dbReference>
<dbReference type="InterPro" id="IPR003959">
    <property type="entry name" value="ATPase_AAA_core"/>
</dbReference>
<dbReference type="Pfam" id="PF12476">
    <property type="entry name" value="DUF3696"/>
    <property type="match status" value="1"/>
</dbReference>
<comment type="caution">
    <text evidence="3">The sequence shown here is derived from an EMBL/GenBank/DDBJ whole genome shotgun (WGS) entry which is preliminary data.</text>
</comment>
<accession>A0A4Q0YQH9</accession>
<dbReference type="InterPro" id="IPR022532">
    <property type="entry name" value="DUF3696"/>
</dbReference>
<name>A0A4Q0YQH9_9GAMM</name>
<feature type="domain" description="DUF3696" evidence="1">
    <location>
        <begin position="300"/>
        <end position="344"/>
    </location>
</feature>
<evidence type="ECO:0000259" key="2">
    <source>
        <dbReference type="Pfam" id="PF13304"/>
    </source>
</evidence>
<dbReference type="AlphaFoldDB" id="A0A4Q0YQH9"/>
<gene>
    <name evidence="3" type="ORF">CS022_09845</name>
</gene>
<reference evidence="3 4" key="1">
    <citation type="submission" date="2017-10" db="EMBL/GenBank/DDBJ databases">
        <title>Nyctiphanis sp. nov., isolated from the stomach of the euphausiid Nyctiphanes simplex (Hansen, 1911) in the Gulf of California.</title>
        <authorList>
            <person name="Gomez-Gil B."/>
            <person name="Aguilar-Mendez M."/>
            <person name="Lopez-Cortes A."/>
            <person name="Gomez-Gutierrez J."/>
            <person name="Roque A."/>
            <person name="Lang E."/>
            <person name="Gonzalez-Castillo A."/>
        </authorList>
    </citation>
    <scope>NUCLEOTIDE SEQUENCE [LARGE SCALE GENOMIC DNA]</scope>
    <source>
        <strain evidence="3 4">CAIM 600</strain>
    </source>
</reference>
<dbReference type="InterPro" id="IPR027417">
    <property type="entry name" value="P-loop_NTPase"/>
</dbReference>
<dbReference type="InterPro" id="IPR014592">
    <property type="entry name" value="P-loop_UCP034888"/>
</dbReference>
<dbReference type="Proteomes" id="UP000290287">
    <property type="component" value="Unassembled WGS sequence"/>
</dbReference>
<dbReference type="EMBL" id="PEIB01000010">
    <property type="protein sequence ID" value="RXJ73292.1"/>
    <property type="molecule type" value="Genomic_DNA"/>
</dbReference>
<evidence type="ECO:0000259" key="1">
    <source>
        <dbReference type="Pfam" id="PF12476"/>
    </source>
</evidence>
<feature type="domain" description="ATPase AAA-type core" evidence="2">
    <location>
        <begin position="23"/>
        <end position="289"/>
    </location>
</feature>
<evidence type="ECO:0000313" key="4">
    <source>
        <dbReference type="Proteomes" id="UP000290287"/>
    </source>
</evidence>
<dbReference type="GO" id="GO:0016887">
    <property type="term" value="F:ATP hydrolysis activity"/>
    <property type="evidence" value="ECO:0007669"/>
    <property type="project" value="InterPro"/>
</dbReference>
<organism evidence="3 4">
    <name type="scientific">Veronia nyctiphanis</name>
    <dbReference type="NCBI Taxonomy" id="1278244"/>
    <lineage>
        <taxon>Bacteria</taxon>
        <taxon>Pseudomonadati</taxon>
        <taxon>Pseudomonadota</taxon>
        <taxon>Gammaproteobacteria</taxon>
        <taxon>Vibrionales</taxon>
        <taxon>Vibrionaceae</taxon>
        <taxon>Veronia</taxon>
    </lineage>
</organism>
<proteinExistence type="predicted"/>
<evidence type="ECO:0008006" key="5">
    <source>
        <dbReference type="Google" id="ProtNLM"/>
    </source>
</evidence>
<dbReference type="InterPro" id="IPR051396">
    <property type="entry name" value="Bact_Antivir_Def_Nuclease"/>
</dbReference>